<dbReference type="AlphaFoldDB" id="A0A1S9PAP1"/>
<name>A0A1S9PAP1_9SPHI</name>
<sequence length="77" mass="8940">MPEVTITYKKPETLKILKGLAKYFDFKINVRSKESTLLDDILVPADKSADISELRSVFTGKDIDAKKLREQLWQRKK</sequence>
<organism evidence="1 2">
    <name type="scientific">Mucilaginibacter pedocola</name>
    <dbReference type="NCBI Taxonomy" id="1792845"/>
    <lineage>
        <taxon>Bacteria</taxon>
        <taxon>Pseudomonadati</taxon>
        <taxon>Bacteroidota</taxon>
        <taxon>Sphingobacteriia</taxon>
        <taxon>Sphingobacteriales</taxon>
        <taxon>Sphingobacteriaceae</taxon>
        <taxon>Mucilaginibacter</taxon>
    </lineage>
</organism>
<keyword evidence="2" id="KW-1185">Reference proteome</keyword>
<accession>A0A1S9PAP1</accession>
<comment type="caution">
    <text evidence="1">The sequence shown here is derived from an EMBL/GenBank/DDBJ whole genome shotgun (WGS) entry which is preliminary data.</text>
</comment>
<evidence type="ECO:0000313" key="2">
    <source>
        <dbReference type="Proteomes" id="UP000189739"/>
    </source>
</evidence>
<protein>
    <submittedName>
        <fullName evidence="1">Uncharacterized protein</fullName>
    </submittedName>
</protein>
<evidence type="ECO:0000313" key="1">
    <source>
        <dbReference type="EMBL" id="OOQ58053.1"/>
    </source>
</evidence>
<dbReference type="EMBL" id="MBTF01000034">
    <property type="protein sequence ID" value="OOQ58053.1"/>
    <property type="molecule type" value="Genomic_DNA"/>
</dbReference>
<gene>
    <name evidence="1" type="ORF">BC343_10345</name>
</gene>
<dbReference type="STRING" id="1792845.BC343_10345"/>
<dbReference type="OrthoDB" id="798837at2"/>
<dbReference type="RefSeq" id="WP_078349780.1">
    <property type="nucleotide sequence ID" value="NZ_MBTF01000034.1"/>
</dbReference>
<proteinExistence type="predicted"/>
<reference evidence="1 2" key="1">
    <citation type="submission" date="2016-07" db="EMBL/GenBank/DDBJ databases">
        <title>Genomic analysis of zinc-resistant bacterium Mucilaginibacter pedocola TBZ30.</title>
        <authorList>
            <person name="Huang J."/>
            <person name="Tang J."/>
        </authorList>
    </citation>
    <scope>NUCLEOTIDE SEQUENCE [LARGE SCALE GENOMIC DNA]</scope>
    <source>
        <strain evidence="1 2">TBZ30</strain>
    </source>
</reference>
<dbReference type="Proteomes" id="UP000189739">
    <property type="component" value="Unassembled WGS sequence"/>
</dbReference>